<dbReference type="HAMAP" id="MF_00652">
    <property type="entry name" value="UPF0246"/>
    <property type="match status" value="1"/>
</dbReference>
<protein>
    <recommendedName>
        <fullName evidence="1">UPF0246 protein J2Z53_000234</fullName>
    </recommendedName>
</protein>
<dbReference type="InterPro" id="IPR005583">
    <property type="entry name" value="YaaA"/>
</dbReference>
<dbReference type="Pfam" id="PF03883">
    <property type="entry name" value="H2O2_YaaD"/>
    <property type="match status" value="1"/>
</dbReference>
<reference evidence="2 3" key="1">
    <citation type="submission" date="2021-03" db="EMBL/GenBank/DDBJ databases">
        <title>Genomic Encyclopedia of Type Strains, Phase IV (KMG-IV): sequencing the most valuable type-strain genomes for metagenomic binning, comparative biology and taxonomic classification.</title>
        <authorList>
            <person name="Goeker M."/>
        </authorList>
    </citation>
    <scope>NUCLEOTIDE SEQUENCE [LARGE SCALE GENOMIC DNA]</scope>
    <source>
        <strain evidence="2 3">DSM 3984</strain>
    </source>
</reference>
<evidence type="ECO:0000313" key="3">
    <source>
        <dbReference type="Proteomes" id="UP000783390"/>
    </source>
</evidence>
<sequence length="255" mass="29399">MIVILSPAKKIEIKKLNYNIDLTEVRFKSEAKKLNKRLKEFNPDELASLMKISEKLRDDTFSNIHKWTIEKEENLFPAILGFNGEAFRGLNIESYSKEDLEYANNHLRILSGLYGVLRPLDLIASYRLEMGTKLTIGDNKDLYSFWNDKINKLLIKDIKESESDILVNLASNEYSKSAKLSKMNGIKIINPIFKEFKNGKYKVVTVHAKRARGLMATFIIKNKINDISGLKKFNEEGYVYREDLSNNTDMVFTLG</sequence>
<evidence type="ECO:0000256" key="1">
    <source>
        <dbReference type="HAMAP-Rule" id="MF_00652"/>
    </source>
</evidence>
<dbReference type="EMBL" id="JAGGJZ010000001">
    <property type="protein sequence ID" value="MBP1888655.1"/>
    <property type="molecule type" value="Genomic_DNA"/>
</dbReference>
<keyword evidence="3" id="KW-1185">Reference proteome</keyword>
<name>A0ABS4EXD6_9CLOT</name>
<dbReference type="RefSeq" id="WP_209795388.1">
    <property type="nucleotide sequence ID" value="NZ_JAGGJZ010000001.1"/>
</dbReference>
<gene>
    <name evidence="2" type="ORF">J2Z53_000234</name>
</gene>
<comment type="similarity">
    <text evidence="1">Belongs to the UPF0246 family.</text>
</comment>
<dbReference type="PANTHER" id="PTHR30283">
    <property type="entry name" value="PEROXIDE STRESS RESPONSE PROTEIN YAAA"/>
    <property type="match status" value="1"/>
</dbReference>
<dbReference type="NCBIfam" id="NF002542">
    <property type="entry name" value="PRK02101.1-3"/>
    <property type="match status" value="1"/>
</dbReference>
<evidence type="ECO:0000313" key="2">
    <source>
        <dbReference type="EMBL" id="MBP1888655.1"/>
    </source>
</evidence>
<comment type="caution">
    <text evidence="2">The sequence shown here is derived from an EMBL/GenBank/DDBJ whole genome shotgun (WGS) entry which is preliminary data.</text>
</comment>
<organism evidence="2 3">
    <name type="scientific">Clostridium moniliforme</name>
    <dbReference type="NCBI Taxonomy" id="39489"/>
    <lineage>
        <taxon>Bacteria</taxon>
        <taxon>Bacillati</taxon>
        <taxon>Bacillota</taxon>
        <taxon>Clostridia</taxon>
        <taxon>Eubacteriales</taxon>
        <taxon>Clostridiaceae</taxon>
        <taxon>Clostridium</taxon>
    </lineage>
</organism>
<proteinExistence type="inferred from homology"/>
<dbReference type="Proteomes" id="UP000783390">
    <property type="component" value="Unassembled WGS sequence"/>
</dbReference>
<accession>A0ABS4EXD6</accession>
<dbReference type="PANTHER" id="PTHR30283:SF4">
    <property type="entry name" value="PEROXIDE STRESS RESISTANCE PROTEIN YAAA"/>
    <property type="match status" value="1"/>
</dbReference>